<evidence type="ECO:0000313" key="2">
    <source>
        <dbReference type="Proteomes" id="UP000248987"/>
    </source>
</evidence>
<dbReference type="EMBL" id="QLLQ01000007">
    <property type="protein sequence ID" value="RAJ22990.1"/>
    <property type="molecule type" value="Genomic_DNA"/>
</dbReference>
<evidence type="ECO:0000313" key="1">
    <source>
        <dbReference type="EMBL" id="RAJ22990.1"/>
    </source>
</evidence>
<comment type="caution">
    <text evidence="1">The sequence shown here is derived from an EMBL/GenBank/DDBJ whole genome shotgun (WGS) entry which is preliminary data.</text>
</comment>
<dbReference type="AlphaFoldDB" id="A0A1A7QR57"/>
<name>A0A1A7QR57_9FLAO</name>
<proteinExistence type="predicted"/>
<dbReference type="Proteomes" id="UP000248987">
    <property type="component" value="Unassembled WGS sequence"/>
</dbReference>
<sequence>MRLIIIPLLSILIFSCSSKQSSTDDQLSVVAAVFVRIPKTLPPPPPPPLINNEVKEEDNIDYSQLKPLTFNYAINENFVYYDFDYINEISNQFMAYKSKELFEEKGLDSSYMKLVQGLSGLKKSDKIDKAKLSELINDDLIFWDKQKITIQEKKELNITGIISFSRVSFNDEFTKAAVAVGDYSEHIGGGVSLYILEKIDNNWVIRYTKILMMS</sequence>
<dbReference type="RefSeq" id="WP_066437923.1">
    <property type="nucleotide sequence ID" value="NZ_LZRN01000050.1"/>
</dbReference>
<dbReference type="PROSITE" id="PS51257">
    <property type="entry name" value="PROKAR_LIPOPROTEIN"/>
    <property type="match status" value="1"/>
</dbReference>
<reference evidence="1 2" key="1">
    <citation type="submission" date="2018-06" db="EMBL/GenBank/DDBJ databases">
        <title>Genomic Encyclopedia of Archaeal and Bacterial Type Strains, Phase II (KMG-II): from individual species to whole genera.</title>
        <authorList>
            <person name="Goeker M."/>
        </authorList>
    </citation>
    <scope>NUCLEOTIDE SEQUENCE [LARGE SCALE GENOMIC DNA]</scope>
    <source>
        <strain evidence="1 2">DSM 12408</strain>
    </source>
</reference>
<gene>
    <name evidence="1" type="ORF">LX77_02149</name>
</gene>
<keyword evidence="2" id="KW-1185">Reference proteome</keyword>
<organism evidence="1 2">
    <name type="scientific">Gelidibacter algens</name>
    <dbReference type="NCBI Taxonomy" id="49280"/>
    <lineage>
        <taxon>Bacteria</taxon>
        <taxon>Pseudomonadati</taxon>
        <taxon>Bacteroidota</taxon>
        <taxon>Flavobacteriia</taxon>
        <taxon>Flavobacteriales</taxon>
        <taxon>Flavobacteriaceae</taxon>
        <taxon>Gelidibacter</taxon>
    </lineage>
</organism>
<dbReference type="OrthoDB" id="1162840at2"/>
<accession>A0A1A7QR57</accession>
<protein>
    <submittedName>
        <fullName evidence="1">Uncharacterized protein</fullName>
    </submittedName>
</protein>